<evidence type="ECO:0000256" key="5">
    <source>
        <dbReference type="SAM" id="MobiDB-lite"/>
    </source>
</evidence>
<proteinExistence type="inferred from homology"/>
<keyword evidence="8" id="KW-1185">Reference proteome</keyword>
<dbReference type="SUPFAM" id="SSF56349">
    <property type="entry name" value="DNA breaking-rejoining enzymes"/>
    <property type="match status" value="1"/>
</dbReference>
<feature type="region of interest" description="Disordered" evidence="5">
    <location>
        <begin position="395"/>
        <end position="418"/>
    </location>
</feature>
<dbReference type="CDD" id="cd00397">
    <property type="entry name" value="DNA_BRE_C"/>
    <property type="match status" value="1"/>
</dbReference>
<evidence type="ECO:0000256" key="3">
    <source>
        <dbReference type="ARBA" id="ARBA00023125"/>
    </source>
</evidence>
<evidence type="ECO:0000256" key="2">
    <source>
        <dbReference type="ARBA" id="ARBA00022908"/>
    </source>
</evidence>
<reference evidence="7" key="1">
    <citation type="submission" date="2022-07" db="EMBL/GenBank/DDBJ databases">
        <title>Characterization of the Novel Bacterium Alteromonas immobilis LMIT006 and Alteromonas gregis LMIT007.</title>
        <authorList>
            <person name="Lin X."/>
        </authorList>
    </citation>
    <scope>NUCLEOTIDE SEQUENCE</scope>
    <source>
        <strain evidence="7">LMIT007</strain>
    </source>
</reference>
<accession>A0AA42BL51</accession>
<dbReference type="InterPro" id="IPR002104">
    <property type="entry name" value="Integrase_catalytic"/>
</dbReference>
<dbReference type="GO" id="GO:0006310">
    <property type="term" value="P:DNA recombination"/>
    <property type="evidence" value="ECO:0007669"/>
    <property type="project" value="UniProtKB-KW"/>
</dbReference>
<feature type="domain" description="Tyr recombinase" evidence="6">
    <location>
        <begin position="179"/>
        <end position="399"/>
    </location>
</feature>
<keyword evidence="4" id="KW-0233">DNA recombination</keyword>
<evidence type="ECO:0000256" key="4">
    <source>
        <dbReference type="ARBA" id="ARBA00023172"/>
    </source>
</evidence>
<dbReference type="PROSITE" id="PS51898">
    <property type="entry name" value="TYR_RECOMBINASE"/>
    <property type="match status" value="1"/>
</dbReference>
<dbReference type="InterPro" id="IPR050090">
    <property type="entry name" value="Tyrosine_recombinase_XerCD"/>
</dbReference>
<comment type="similarity">
    <text evidence="1">Belongs to the 'phage' integrase family.</text>
</comment>
<gene>
    <name evidence="7" type="ORF">NLF92_04720</name>
</gene>
<keyword evidence="3" id="KW-0238">DNA-binding</keyword>
<dbReference type="InterPro" id="IPR011010">
    <property type="entry name" value="DNA_brk_join_enz"/>
</dbReference>
<protein>
    <submittedName>
        <fullName evidence="7">Site-specific integrase</fullName>
    </submittedName>
</protein>
<dbReference type="EMBL" id="JANATA010000005">
    <property type="protein sequence ID" value="MCP3428244.1"/>
    <property type="molecule type" value="Genomic_DNA"/>
</dbReference>
<dbReference type="PANTHER" id="PTHR30349:SF41">
    <property type="entry name" value="INTEGRASE_RECOMBINASE PROTEIN MJ0367-RELATED"/>
    <property type="match status" value="1"/>
</dbReference>
<dbReference type="Proteomes" id="UP001165413">
    <property type="component" value="Unassembled WGS sequence"/>
</dbReference>
<organism evidence="7 8">
    <name type="scientific">Opacimonas viscosa</name>
    <dbReference type="NCBI Taxonomy" id="2961944"/>
    <lineage>
        <taxon>Bacteria</taxon>
        <taxon>Pseudomonadati</taxon>
        <taxon>Pseudomonadota</taxon>
        <taxon>Gammaproteobacteria</taxon>
        <taxon>Alteromonadales</taxon>
        <taxon>Alteromonadaceae</taxon>
        <taxon>Opacimonas</taxon>
    </lineage>
</organism>
<dbReference type="AlphaFoldDB" id="A0AA42BL51"/>
<dbReference type="Pfam" id="PF00589">
    <property type="entry name" value="Phage_integrase"/>
    <property type="match status" value="1"/>
</dbReference>
<dbReference type="GO" id="GO:0015074">
    <property type="term" value="P:DNA integration"/>
    <property type="evidence" value="ECO:0007669"/>
    <property type="project" value="UniProtKB-KW"/>
</dbReference>
<evidence type="ECO:0000259" key="6">
    <source>
        <dbReference type="PROSITE" id="PS51898"/>
    </source>
</evidence>
<evidence type="ECO:0000256" key="1">
    <source>
        <dbReference type="ARBA" id="ARBA00008857"/>
    </source>
</evidence>
<dbReference type="RefSeq" id="WP_254099374.1">
    <property type="nucleotide sequence ID" value="NZ_JANATA010000005.1"/>
</dbReference>
<dbReference type="InterPro" id="IPR013762">
    <property type="entry name" value="Integrase-like_cat_sf"/>
</dbReference>
<dbReference type="Gene3D" id="1.10.443.10">
    <property type="entry name" value="Intergrase catalytic core"/>
    <property type="match status" value="1"/>
</dbReference>
<evidence type="ECO:0000313" key="7">
    <source>
        <dbReference type="EMBL" id="MCP3428244.1"/>
    </source>
</evidence>
<comment type="caution">
    <text evidence="7">The sequence shown here is derived from an EMBL/GenBank/DDBJ whole genome shotgun (WGS) entry which is preliminary data.</text>
</comment>
<name>A0AA42BL51_9ALTE</name>
<dbReference type="PANTHER" id="PTHR30349">
    <property type="entry name" value="PHAGE INTEGRASE-RELATED"/>
    <property type="match status" value="1"/>
</dbReference>
<keyword evidence="2" id="KW-0229">DNA integration</keyword>
<sequence>MNGDYGTTVFVMDSGERYCLVIDKATGLPVFHPNLFLTTQVRNTKSNSFSSISSAANSLVVLLRFLDRRTIDLEQRVINRTFFEVHELDDLRDFTQRKFLSSPVDDSVLSMFSLEELEEAEGCVESSTQYNRLTIIAEYLKWFTSHIISRPSTIESKQIDAIETQIKSRRPSRKGRNNDIDRSIDDIQLDALFEVIRIGSEQNPFTAEVQRRNRLIVLLLYHLGLRGGELLNIKVSDIDFSKHQVKVIRRADEKDDPRVNEPNVKTLERTLPVSETLSKELHDYVTIDRRMVPNAKRNNFLFVTHKSGPTVGQPISKSGYHKVMTVVKAVSPKLYALTGHKLRHTWNRKFSELMDSMDNPPSEERQEQIRSYLMGWKPGSGSAAHYNKRFRQEQANKAALALQESSGTRLPKDLRNDE</sequence>
<dbReference type="GO" id="GO:0003677">
    <property type="term" value="F:DNA binding"/>
    <property type="evidence" value="ECO:0007669"/>
    <property type="project" value="UniProtKB-KW"/>
</dbReference>
<evidence type="ECO:0000313" key="8">
    <source>
        <dbReference type="Proteomes" id="UP001165413"/>
    </source>
</evidence>